<protein>
    <submittedName>
        <fullName evidence="4">Tripartite tricarboxylate transporter TctB family protein</fullName>
    </submittedName>
</protein>
<evidence type="ECO:0000256" key="1">
    <source>
        <dbReference type="SAM" id="MobiDB-lite"/>
    </source>
</evidence>
<sequence length="204" mass="20856">MTSPAGGAHVPGGPGGSTAAGATPQARPGVPPVEPAAEEFDLEEAIHQVEAEEHEGRPPAAGLLGNLVVAVAVVALGVAAVVGSLALDAGSARSPEAGTWPLVLSVVVVVLGLALVATARRTTDAERFSRTSWLVLAGLATMVVFVALISVIGFEIPAALLAFVWLRFLGHESWRTSVVTSLAMVVAFYLVFVAALSVPIPHLF</sequence>
<proteinExistence type="predicted"/>
<dbReference type="Pfam" id="PF07331">
    <property type="entry name" value="TctB"/>
    <property type="match status" value="1"/>
</dbReference>
<evidence type="ECO:0000259" key="3">
    <source>
        <dbReference type="Pfam" id="PF07331"/>
    </source>
</evidence>
<keyword evidence="2" id="KW-0472">Membrane</keyword>
<keyword evidence="2" id="KW-1133">Transmembrane helix</keyword>
<name>A0ABV3XBM1_9ACTN</name>
<feature type="compositionally biased region" description="Gly residues" evidence="1">
    <location>
        <begin position="9"/>
        <end position="18"/>
    </location>
</feature>
<keyword evidence="2" id="KW-0812">Transmembrane</keyword>
<keyword evidence="5" id="KW-1185">Reference proteome</keyword>
<evidence type="ECO:0000256" key="2">
    <source>
        <dbReference type="SAM" id="Phobius"/>
    </source>
</evidence>
<dbReference type="EMBL" id="JBFNXQ010000012">
    <property type="protein sequence ID" value="MEX5717952.1"/>
    <property type="molecule type" value="Genomic_DNA"/>
</dbReference>
<dbReference type="Proteomes" id="UP001560045">
    <property type="component" value="Unassembled WGS sequence"/>
</dbReference>
<dbReference type="InterPro" id="IPR009936">
    <property type="entry name" value="DUF1468"/>
</dbReference>
<evidence type="ECO:0000313" key="4">
    <source>
        <dbReference type="EMBL" id="MEX5717952.1"/>
    </source>
</evidence>
<feature type="transmembrane region" description="Helical" evidence="2">
    <location>
        <begin position="63"/>
        <end position="87"/>
    </location>
</feature>
<feature type="region of interest" description="Disordered" evidence="1">
    <location>
        <begin position="1"/>
        <end position="33"/>
    </location>
</feature>
<reference evidence="4 5" key="1">
    <citation type="submission" date="2024-06" db="EMBL/GenBank/DDBJ databases">
        <title>Draft genome sequence of Geodermatophilus badlandi, a novel member of the Geodermatophilaceae isolated from badland sedimentary rocks in the Red desert, Wyoming, USA.</title>
        <authorList>
            <person name="Ben Tekaya S."/>
            <person name="Nouioui I."/>
            <person name="Flores G.M."/>
            <person name="Shaal M.N."/>
            <person name="Bredoire F."/>
            <person name="Basile F."/>
            <person name="Van Diepen L."/>
            <person name="Ward N.L."/>
        </authorList>
    </citation>
    <scope>NUCLEOTIDE SEQUENCE [LARGE SCALE GENOMIC DNA]</scope>
    <source>
        <strain evidence="4 5">WL48A</strain>
    </source>
</reference>
<feature type="transmembrane region" description="Helical" evidence="2">
    <location>
        <begin position="99"/>
        <end position="121"/>
    </location>
</feature>
<evidence type="ECO:0000313" key="5">
    <source>
        <dbReference type="Proteomes" id="UP001560045"/>
    </source>
</evidence>
<accession>A0ABV3XBM1</accession>
<organism evidence="4 5">
    <name type="scientific">Geodermatophilus maliterrae</name>
    <dbReference type="NCBI Taxonomy" id="3162531"/>
    <lineage>
        <taxon>Bacteria</taxon>
        <taxon>Bacillati</taxon>
        <taxon>Actinomycetota</taxon>
        <taxon>Actinomycetes</taxon>
        <taxon>Geodermatophilales</taxon>
        <taxon>Geodermatophilaceae</taxon>
        <taxon>Geodermatophilus</taxon>
    </lineage>
</organism>
<dbReference type="RefSeq" id="WP_369204319.1">
    <property type="nucleotide sequence ID" value="NZ_JBFNXQ010000012.1"/>
</dbReference>
<feature type="domain" description="DUF1468" evidence="3">
    <location>
        <begin position="68"/>
        <end position="201"/>
    </location>
</feature>
<feature type="transmembrane region" description="Helical" evidence="2">
    <location>
        <begin position="133"/>
        <end position="166"/>
    </location>
</feature>
<feature type="transmembrane region" description="Helical" evidence="2">
    <location>
        <begin position="178"/>
        <end position="198"/>
    </location>
</feature>
<comment type="caution">
    <text evidence="4">The sequence shown here is derived from an EMBL/GenBank/DDBJ whole genome shotgun (WGS) entry which is preliminary data.</text>
</comment>
<gene>
    <name evidence="4" type="ORF">ABQ292_06180</name>
</gene>